<evidence type="ECO:0000313" key="3">
    <source>
        <dbReference type="Proteomes" id="UP000198666"/>
    </source>
</evidence>
<evidence type="ECO:0000313" key="2">
    <source>
        <dbReference type="EMBL" id="SDC58521.1"/>
    </source>
</evidence>
<keyword evidence="1" id="KW-1133">Transmembrane helix</keyword>
<reference evidence="3" key="1">
    <citation type="submission" date="2016-10" db="EMBL/GenBank/DDBJ databases">
        <authorList>
            <person name="Varghese N."/>
            <person name="Submissions S."/>
        </authorList>
    </citation>
    <scope>NUCLEOTIDE SEQUENCE [LARGE SCALE GENOMIC DNA]</scope>
    <source>
        <strain evidence="3">DSM 21620</strain>
    </source>
</reference>
<dbReference type="AlphaFoldDB" id="A0A1G6MST9"/>
<dbReference type="EMBL" id="FMZB01000003">
    <property type="protein sequence ID" value="SDC58521.1"/>
    <property type="molecule type" value="Genomic_DNA"/>
</dbReference>
<keyword evidence="1" id="KW-0812">Transmembrane</keyword>
<accession>A0A1G6MST9</accession>
<name>A0A1G6MST9_9BACI</name>
<organism evidence="2 3">
    <name type="scientific">Terribacillus halophilus</name>
    <dbReference type="NCBI Taxonomy" id="361279"/>
    <lineage>
        <taxon>Bacteria</taxon>
        <taxon>Bacillati</taxon>
        <taxon>Bacillota</taxon>
        <taxon>Bacilli</taxon>
        <taxon>Bacillales</taxon>
        <taxon>Bacillaceae</taxon>
        <taxon>Terribacillus</taxon>
    </lineage>
</organism>
<dbReference type="InterPro" id="IPR046139">
    <property type="entry name" value="DUF6141"/>
</dbReference>
<keyword evidence="3" id="KW-1185">Reference proteome</keyword>
<feature type="transmembrane region" description="Helical" evidence="1">
    <location>
        <begin position="58"/>
        <end position="80"/>
    </location>
</feature>
<sequence length="171" mass="19832">MTNIKSTNVIYKEVQKPRQPLLLLIVFSIAAIMWIGFIRQVVLGIPVGDKPAPDGVLIVFWIVFGMALPVILPISIKLIIEVHEDGLYIRYTPFHLHYKKFLFKDIKQYKPLNYRTWKRFGGWGFRVNFNGETGYILSGKQGIELTLKYETIVISTDRPEELKKAMDVFKE</sequence>
<evidence type="ECO:0000256" key="1">
    <source>
        <dbReference type="SAM" id="Phobius"/>
    </source>
</evidence>
<dbReference type="STRING" id="361279.SAMN05421663_10353"/>
<protein>
    <submittedName>
        <fullName evidence="2">Uncharacterized protein</fullName>
    </submittedName>
</protein>
<dbReference type="Pfam" id="PF19638">
    <property type="entry name" value="DUF6141"/>
    <property type="match status" value="1"/>
</dbReference>
<keyword evidence="1" id="KW-0472">Membrane</keyword>
<proteinExistence type="predicted"/>
<dbReference type="Proteomes" id="UP000198666">
    <property type="component" value="Unassembled WGS sequence"/>
</dbReference>
<feature type="transmembrane region" description="Helical" evidence="1">
    <location>
        <begin position="21"/>
        <end position="38"/>
    </location>
</feature>
<gene>
    <name evidence="2" type="ORF">SAMN05421663_10353</name>
</gene>